<reference evidence="4" key="1">
    <citation type="journal article" date="2019" name="Int. J. Syst. Evol. Microbiol.">
        <title>The Global Catalogue of Microorganisms (GCM) 10K type strain sequencing project: providing services to taxonomists for standard genome sequencing and annotation.</title>
        <authorList>
            <consortium name="The Broad Institute Genomics Platform"/>
            <consortium name="The Broad Institute Genome Sequencing Center for Infectious Disease"/>
            <person name="Wu L."/>
            <person name="Ma J."/>
        </authorList>
    </citation>
    <scope>NUCLEOTIDE SEQUENCE [LARGE SCALE GENOMIC DNA]</scope>
    <source>
        <strain evidence="4">CGMCC 1.12702</strain>
    </source>
</reference>
<feature type="signal peptide" evidence="2">
    <location>
        <begin position="1"/>
        <end position="20"/>
    </location>
</feature>
<organism evidence="3 4">
    <name type="scientific">Sphingomonas arantia</name>
    <dbReference type="NCBI Taxonomy" id="1460676"/>
    <lineage>
        <taxon>Bacteria</taxon>
        <taxon>Pseudomonadati</taxon>
        <taxon>Pseudomonadota</taxon>
        <taxon>Alphaproteobacteria</taxon>
        <taxon>Sphingomonadales</taxon>
        <taxon>Sphingomonadaceae</taxon>
        <taxon>Sphingomonas</taxon>
    </lineage>
</organism>
<dbReference type="Proteomes" id="UP001597400">
    <property type="component" value="Unassembled WGS sequence"/>
</dbReference>
<name>A0ABW4U2D5_9SPHN</name>
<protein>
    <recommendedName>
        <fullName evidence="5">Proteophosphoglycan ppg4</fullName>
    </recommendedName>
</protein>
<dbReference type="EMBL" id="JBHUGS010000005">
    <property type="protein sequence ID" value="MFD1952506.1"/>
    <property type="molecule type" value="Genomic_DNA"/>
</dbReference>
<keyword evidence="4" id="KW-1185">Reference proteome</keyword>
<dbReference type="RefSeq" id="WP_380931525.1">
    <property type="nucleotide sequence ID" value="NZ_JBHUGS010000005.1"/>
</dbReference>
<evidence type="ECO:0000256" key="1">
    <source>
        <dbReference type="SAM" id="MobiDB-lite"/>
    </source>
</evidence>
<accession>A0ABW4U2D5</accession>
<evidence type="ECO:0000313" key="4">
    <source>
        <dbReference type="Proteomes" id="UP001597400"/>
    </source>
</evidence>
<evidence type="ECO:0000313" key="3">
    <source>
        <dbReference type="EMBL" id="MFD1952506.1"/>
    </source>
</evidence>
<feature type="region of interest" description="Disordered" evidence="1">
    <location>
        <begin position="24"/>
        <end position="87"/>
    </location>
</feature>
<comment type="caution">
    <text evidence="3">The sequence shown here is derived from an EMBL/GenBank/DDBJ whole genome shotgun (WGS) entry which is preliminary data.</text>
</comment>
<evidence type="ECO:0000256" key="2">
    <source>
        <dbReference type="SAM" id="SignalP"/>
    </source>
</evidence>
<feature type="compositionally biased region" description="Polar residues" evidence="1">
    <location>
        <begin position="31"/>
        <end position="41"/>
    </location>
</feature>
<sequence length="87" mass="8824">MKNRHLMGALIAFAPVVAFAQAGMTPPVGNASESSTMNTPASEPMMDNAAGVSDPATTTNSVATTTPDPMAPTTTPDPTKPKPTPRG</sequence>
<feature type="compositionally biased region" description="Low complexity" evidence="1">
    <location>
        <begin position="57"/>
        <end position="77"/>
    </location>
</feature>
<gene>
    <name evidence="3" type="ORF">ACFSGX_17145</name>
</gene>
<keyword evidence="2" id="KW-0732">Signal</keyword>
<proteinExistence type="predicted"/>
<evidence type="ECO:0008006" key="5">
    <source>
        <dbReference type="Google" id="ProtNLM"/>
    </source>
</evidence>
<feature type="chain" id="PRO_5046754784" description="Proteophosphoglycan ppg4" evidence="2">
    <location>
        <begin position="21"/>
        <end position="87"/>
    </location>
</feature>